<organism evidence="1">
    <name type="scientific">Arundo donax</name>
    <name type="common">Giant reed</name>
    <name type="synonym">Donax arundinaceus</name>
    <dbReference type="NCBI Taxonomy" id="35708"/>
    <lineage>
        <taxon>Eukaryota</taxon>
        <taxon>Viridiplantae</taxon>
        <taxon>Streptophyta</taxon>
        <taxon>Embryophyta</taxon>
        <taxon>Tracheophyta</taxon>
        <taxon>Spermatophyta</taxon>
        <taxon>Magnoliopsida</taxon>
        <taxon>Liliopsida</taxon>
        <taxon>Poales</taxon>
        <taxon>Poaceae</taxon>
        <taxon>PACMAD clade</taxon>
        <taxon>Arundinoideae</taxon>
        <taxon>Arundineae</taxon>
        <taxon>Arundo</taxon>
    </lineage>
</organism>
<evidence type="ECO:0000313" key="1">
    <source>
        <dbReference type="EMBL" id="JAD43964.1"/>
    </source>
</evidence>
<reference evidence="1" key="2">
    <citation type="journal article" date="2015" name="Data Brief">
        <title>Shoot transcriptome of the giant reed, Arundo donax.</title>
        <authorList>
            <person name="Barrero R.A."/>
            <person name="Guerrero F.D."/>
            <person name="Moolhuijzen P."/>
            <person name="Goolsby J.A."/>
            <person name="Tidwell J."/>
            <person name="Bellgard S.E."/>
            <person name="Bellgard M.I."/>
        </authorList>
    </citation>
    <scope>NUCLEOTIDE SEQUENCE</scope>
    <source>
        <tissue evidence="1">Shoot tissue taken approximately 20 cm above the soil surface</tissue>
    </source>
</reference>
<name>A0A0A9TAA9_ARUDO</name>
<proteinExistence type="predicted"/>
<protein>
    <submittedName>
        <fullName evidence="1">Uncharacterized protein</fullName>
    </submittedName>
</protein>
<dbReference type="EMBL" id="GBRH01253931">
    <property type="protein sequence ID" value="JAD43964.1"/>
    <property type="molecule type" value="Transcribed_RNA"/>
</dbReference>
<dbReference type="AlphaFoldDB" id="A0A0A9TAA9"/>
<reference evidence="1" key="1">
    <citation type="submission" date="2014-09" db="EMBL/GenBank/DDBJ databases">
        <authorList>
            <person name="Magalhaes I.L.F."/>
            <person name="Oliveira U."/>
            <person name="Santos F.R."/>
            <person name="Vidigal T.H.D.A."/>
            <person name="Brescovit A.D."/>
            <person name="Santos A.J."/>
        </authorList>
    </citation>
    <scope>NUCLEOTIDE SEQUENCE</scope>
    <source>
        <tissue evidence="1">Shoot tissue taken approximately 20 cm above the soil surface</tissue>
    </source>
</reference>
<sequence>MEWTRSLDYKFIPYRTRPCTFLL</sequence>
<accession>A0A0A9TAA9</accession>